<accession>A0AAU6WJ26</accession>
<dbReference type="GO" id="GO:0033499">
    <property type="term" value="P:galactose catabolic process via UDP-galactose, Leloir pathway"/>
    <property type="evidence" value="ECO:0007669"/>
    <property type="project" value="TreeGrafter"/>
</dbReference>
<evidence type="ECO:0000256" key="3">
    <source>
        <dbReference type="ARBA" id="ARBA00022695"/>
    </source>
</evidence>
<dbReference type="AlphaFoldDB" id="A0AAU6WJ26"/>
<dbReference type="PANTHER" id="PTHR11943">
    <property type="entry name" value="GALACTOSE-1-PHOSPHATE URIDYLYLTRANSFERASE"/>
    <property type="match status" value="1"/>
</dbReference>
<dbReference type="GO" id="GO:0008108">
    <property type="term" value="F:UDP-glucose:hexose-1-phosphate uridylyltransferase activity"/>
    <property type="evidence" value="ECO:0007669"/>
    <property type="project" value="InterPro"/>
</dbReference>
<sequence length="82" mass="9619">MKSSFDQKKHPHRRYNPLLDEWILVSPQRANRPWQGQTEKEKRKHFPNMMKTAIYVPEIYASTATEILSIKGFTSSITISDL</sequence>
<dbReference type="InterPro" id="IPR001937">
    <property type="entry name" value="GalP_UDPtransf1"/>
</dbReference>
<dbReference type="EMBL" id="CP154834">
    <property type="protein sequence ID" value="XAO72756.1"/>
    <property type="molecule type" value="Genomic_DNA"/>
</dbReference>
<keyword evidence="4" id="KW-0119">Carbohydrate metabolism</keyword>
<name>A0AAU6WJ26_9FLAO</name>
<dbReference type="Proteomes" id="UP001463665">
    <property type="component" value="Chromosome"/>
</dbReference>
<dbReference type="GO" id="GO:0005737">
    <property type="term" value="C:cytoplasm"/>
    <property type="evidence" value="ECO:0007669"/>
    <property type="project" value="TreeGrafter"/>
</dbReference>
<keyword evidence="3" id="KW-0548">Nucleotidyltransferase</keyword>
<evidence type="ECO:0000313" key="7">
    <source>
        <dbReference type="Proteomes" id="UP001463665"/>
    </source>
</evidence>
<organism evidence="6 7">
    <name type="scientific">Chryseobacterium endophyticum</name>
    <dbReference type="NCBI Taxonomy" id="1854762"/>
    <lineage>
        <taxon>Bacteria</taxon>
        <taxon>Pseudomonadati</taxon>
        <taxon>Bacteroidota</taxon>
        <taxon>Flavobacteriia</taxon>
        <taxon>Flavobacteriales</taxon>
        <taxon>Weeksellaceae</taxon>
        <taxon>Chryseobacterium group</taxon>
        <taxon>Chryseobacterium</taxon>
    </lineage>
</organism>
<evidence type="ECO:0000313" key="6">
    <source>
        <dbReference type="EMBL" id="XAO72756.1"/>
    </source>
</evidence>
<dbReference type="GO" id="GO:0008270">
    <property type="term" value="F:zinc ion binding"/>
    <property type="evidence" value="ECO:0007669"/>
    <property type="project" value="InterPro"/>
</dbReference>
<feature type="domain" description="Galactose-1-phosphate uridyl transferase N-terminal" evidence="5">
    <location>
        <begin position="5"/>
        <end position="46"/>
    </location>
</feature>
<dbReference type="InterPro" id="IPR005849">
    <property type="entry name" value="GalP_Utransf_N"/>
</dbReference>
<evidence type="ECO:0000256" key="2">
    <source>
        <dbReference type="ARBA" id="ARBA00022679"/>
    </source>
</evidence>
<gene>
    <name evidence="6" type="ORF">AAFP95_12860</name>
</gene>
<keyword evidence="2" id="KW-0808">Transferase</keyword>
<evidence type="ECO:0000259" key="5">
    <source>
        <dbReference type="Pfam" id="PF01087"/>
    </source>
</evidence>
<dbReference type="RefSeq" id="WP_345765500.1">
    <property type="nucleotide sequence ID" value="NZ_CP154834.1"/>
</dbReference>
<proteinExistence type="predicted"/>
<dbReference type="Pfam" id="PF01087">
    <property type="entry name" value="GalP_UDP_transf"/>
    <property type="match status" value="1"/>
</dbReference>
<evidence type="ECO:0000256" key="1">
    <source>
        <dbReference type="ARBA" id="ARBA00016340"/>
    </source>
</evidence>
<protein>
    <recommendedName>
        <fullName evidence="1">Galactose-1-phosphate uridylyltransferase</fullName>
    </recommendedName>
</protein>
<reference evidence="6 7" key="1">
    <citation type="submission" date="2024-04" db="EMBL/GenBank/DDBJ databases">
        <title>Genome sequencing and assembly of rice foliar adapted Chryseobacterium endophyticum OsEnb-ALM-A6.</title>
        <authorList>
            <person name="Kumar S."/>
            <person name="Javed M."/>
            <person name="Chouhan V."/>
            <person name="Charishma K."/>
            <person name="Patel A."/>
            <person name="Kumar M."/>
            <person name="Sahu K.P."/>
            <person name="Kumar A."/>
        </authorList>
    </citation>
    <scope>NUCLEOTIDE SEQUENCE [LARGE SCALE GENOMIC DNA]</scope>
    <source>
        <strain evidence="6 7">OsEnb-ALM-A6</strain>
    </source>
</reference>
<evidence type="ECO:0000256" key="4">
    <source>
        <dbReference type="ARBA" id="ARBA00023277"/>
    </source>
</evidence>
<keyword evidence="7" id="KW-1185">Reference proteome</keyword>
<dbReference type="InterPro" id="IPR036265">
    <property type="entry name" value="HIT-like_sf"/>
</dbReference>
<dbReference type="SUPFAM" id="SSF54197">
    <property type="entry name" value="HIT-like"/>
    <property type="match status" value="1"/>
</dbReference>
<dbReference type="PANTHER" id="PTHR11943:SF1">
    <property type="entry name" value="GALACTOSE-1-PHOSPHATE URIDYLYLTRANSFERASE"/>
    <property type="match status" value="1"/>
</dbReference>
<dbReference type="Gene3D" id="3.30.428.10">
    <property type="entry name" value="HIT-like"/>
    <property type="match status" value="1"/>
</dbReference>